<dbReference type="EMBL" id="JADQAZ010000001">
    <property type="protein sequence ID" value="MBT0957162.1"/>
    <property type="molecule type" value="Genomic_DNA"/>
</dbReference>
<gene>
    <name evidence="3" type="ORF">IV417_07180</name>
</gene>
<dbReference type="RefSeq" id="WP_327793338.1">
    <property type="nucleotide sequence ID" value="NZ_JADQAZ010000001.1"/>
</dbReference>
<keyword evidence="1" id="KW-1133">Transmembrane helix</keyword>
<accession>A0AAP2G7S9</accession>
<sequence length="217" mass="23251">MSDSDSFIEEVSEEVRRERLYGFVRRYGWIAILAVLAIVAGAAYTEYSRSQAEAEAQSFGDALLDALETEDPAERAAAITGVETPAEAAPIVALLAAAEAQANEDTAAAANALRSIAEDGETPQIYRDLAGLKLALLGDEALPEDERKALLERLATPGAPFRPLALEQLLYITVQTAEPEEAIEAARTLLQEPEISDGLRERVSQVILALGGEAEVE</sequence>
<keyword evidence="4" id="KW-1185">Reference proteome</keyword>
<dbReference type="Proteomes" id="UP001315686">
    <property type="component" value="Unassembled WGS sequence"/>
</dbReference>
<keyword evidence="1" id="KW-0812">Transmembrane</keyword>
<evidence type="ECO:0000313" key="3">
    <source>
        <dbReference type="EMBL" id="MBT0957162.1"/>
    </source>
</evidence>
<evidence type="ECO:0000313" key="4">
    <source>
        <dbReference type="Proteomes" id="UP001315686"/>
    </source>
</evidence>
<evidence type="ECO:0000256" key="1">
    <source>
        <dbReference type="SAM" id="Phobius"/>
    </source>
</evidence>
<organism evidence="3 4">
    <name type="scientific">Harenicola maris</name>
    <dbReference type="NCBI Taxonomy" id="2841044"/>
    <lineage>
        <taxon>Bacteria</taxon>
        <taxon>Pseudomonadati</taxon>
        <taxon>Pseudomonadota</taxon>
        <taxon>Alphaproteobacteria</taxon>
        <taxon>Rhodobacterales</taxon>
        <taxon>Paracoccaceae</taxon>
        <taxon>Harenicola</taxon>
    </lineage>
</organism>
<protein>
    <submittedName>
        <fullName evidence="3">Tetratricopeptide repeat protein</fullName>
    </submittedName>
</protein>
<dbReference type="InterPro" id="IPR018704">
    <property type="entry name" value="SecYEG/CpoB_TPR"/>
</dbReference>
<comment type="caution">
    <text evidence="3">The sequence shown here is derived from an EMBL/GenBank/DDBJ whole genome shotgun (WGS) entry which is preliminary data.</text>
</comment>
<name>A0AAP2G7S9_9RHOB</name>
<feature type="domain" description="Ancillary SecYEG translocon subunit/Cell division coordinator CpoB TPR" evidence="2">
    <location>
        <begin position="29"/>
        <end position="150"/>
    </location>
</feature>
<feature type="transmembrane region" description="Helical" evidence="1">
    <location>
        <begin position="26"/>
        <end position="44"/>
    </location>
</feature>
<proteinExistence type="predicted"/>
<dbReference type="AlphaFoldDB" id="A0AAP2G7S9"/>
<dbReference type="Pfam" id="PF09976">
    <property type="entry name" value="TPR_21"/>
    <property type="match status" value="1"/>
</dbReference>
<reference evidence="3 4" key="1">
    <citation type="journal article" date="2021" name="Arch. Microbiol.">
        <title>Harenicola maris gen. nov., sp. nov. isolated from the Sea of Japan shallow sediments.</title>
        <authorList>
            <person name="Romanenko L.A."/>
            <person name="Kurilenko V.V."/>
            <person name="Chernysheva N.Y."/>
            <person name="Tekutyeva L.A."/>
            <person name="Velansky P.V."/>
            <person name="Svetashev V.I."/>
            <person name="Isaeva M.P."/>
        </authorList>
    </citation>
    <scope>NUCLEOTIDE SEQUENCE [LARGE SCALE GENOMIC DNA]</scope>
    <source>
        <strain evidence="3 4">KMM 3653</strain>
    </source>
</reference>
<keyword evidence="1" id="KW-0472">Membrane</keyword>
<evidence type="ECO:0000259" key="2">
    <source>
        <dbReference type="Pfam" id="PF09976"/>
    </source>
</evidence>